<dbReference type="Proteomes" id="UP000799440">
    <property type="component" value="Unassembled WGS sequence"/>
</dbReference>
<feature type="coiled-coil region" evidence="1">
    <location>
        <begin position="216"/>
        <end position="250"/>
    </location>
</feature>
<name>A0A6A6VPS3_9PLEO</name>
<feature type="domain" description="BTB" evidence="3">
    <location>
        <begin position="40"/>
        <end position="110"/>
    </location>
</feature>
<organism evidence="4 5">
    <name type="scientific">Sporormia fimetaria CBS 119925</name>
    <dbReference type="NCBI Taxonomy" id="1340428"/>
    <lineage>
        <taxon>Eukaryota</taxon>
        <taxon>Fungi</taxon>
        <taxon>Dikarya</taxon>
        <taxon>Ascomycota</taxon>
        <taxon>Pezizomycotina</taxon>
        <taxon>Dothideomycetes</taxon>
        <taxon>Pleosporomycetidae</taxon>
        <taxon>Pleosporales</taxon>
        <taxon>Sporormiaceae</taxon>
        <taxon>Sporormia</taxon>
    </lineage>
</organism>
<dbReference type="PANTHER" id="PTHR47843:SF2">
    <property type="entry name" value="BTB DOMAIN-CONTAINING PROTEIN"/>
    <property type="match status" value="1"/>
</dbReference>
<accession>A0A6A6VPS3</accession>
<dbReference type="PROSITE" id="PS50097">
    <property type="entry name" value="BTB"/>
    <property type="match status" value="1"/>
</dbReference>
<dbReference type="PANTHER" id="PTHR47843">
    <property type="entry name" value="BTB DOMAIN-CONTAINING PROTEIN-RELATED"/>
    <property type="match status" value="1"/>
</dbReference>
<reference evidence="4" key="1">
    <citation type="journal article" date="2020" name="Stud. Mycol.">
        <title>101 Dothideomycetes genomes: a test case for predicting lifestyles and emergence of pathogens.</title>
        <authorList>
            <person name="Haridas S."/>
            <person name="Albert R."/>
            <person name="Binder M."/>
            <person name="Bloem J."/>
            <person name="Labutti K."/>
            <person name="Salamov A."/>
            <person name="Andreopoulos B."/>
            <person name="Baker S."/>
            <person name="Barry K."/>
            <person name="Bills G."/>
            <person name="Bluhm B."/>
            <person name="Cannon C."/>
            <person name="Castanera R."/>
            <person name="Culley D."/>
            <person name="Daum C."/>
            <person name="Ezra D."/>
            <person name="Gonzalez J."/>
            <person name="Henrissat B."/>
            <person name="Kuo A."/>
            <person name="Liang C."/>
            <person name="Lipzen A."/>
            <person name="Lutzoni F."/>
            <person name="Magnuson J."/>
            <person name="Mondo S."/>
            <person name="Nolan M."/>
            <person name="Ohm R."/>
            <person name="Pangilinan J."/>
            <person name="Park H.-J."/>
            <person name="Ramirez L."/>
            <person name="Alfaro M."/>
            <person name="Sun H."/>
            <person name="Tritt A."/>
            <person name="Yoshinaga Y."/>
            <person name="Zwiers L.-H."/>
            <person name="Turgeon B."/>
            <person name="Goodwin S."/>
            <person name="Spatafora J."/>
            <person name="Crous P."/>
            <person name="Grigoriev I."/>
        </authorList>
    </citation>
    <scope>NUCLEOTIDE SEQUENCE</scope>
    <source>
        <strain evidence="4">CBS 119925</strain>
    </source>
</reference>
<keyword evidence="5" id="KW-1185">Reference proteome</keyword>
<dbReference type="InterPro" id="IPR011333">
    <property type="entry name" value="SKP1/BTB/POZ_sf"/>
</dbReference>
<evidence type="ECO:0000313" key="4">
    <source>
        <dbReference type="EMBL" id="KAF2751796.1"/>
    </source>
</evidence>
<sequence length="303" mass="34327">MAKYNHGATETGYLALHRPEQDALKPSAPTPDATSYWRTPPVHVVVGKGDAKKDFYIHQGLICGRSRFFKNALSGDRAETAQEVKLPEDNPGTFSLYQQFLYTDALPHEEVRDSTYVTFCKVYVLCDKLLDPVGKSKVLWKIMKLCTTAVDGRYRFPGHQSLRVLYEGTTENDSIRRLLADVYATHGDESTAVVLTTDPVHIDFFCDLSRSMAVHIQERKAKLVAQTREIEKITAELDEQKQALEMTRAELVESRAHGTKASGFARTIKNRLSQHANRRKAHDFLQLHPNQVNNWPAHIGTYE</sequence>
<dbReference type="AlphaFoldDB" id="A0A6A6VPS3"/>
<dbReference type="SUPFAM" id="SSF54695">
    <property type="entry name" value="POZ domain"/>
    <property type="match status" value="1"/>
</dbReference>
<protein>
    <recommendedName>
        <fullName evidence="3">BTB domain-containing protein</fullName>
    </recommendedName>
</protein>
<feature type="region of interest" description="Disordered" evidence="2">
    <location>
        <begin position="15"/>
        <end position="35"/>
    </location>
</feature>
<evidence type="ECO:0000259" key="3">
    <source>
        <dbReference type="PROSITE" id="PS50097"/>
    </source>
</evidence>
<dbReference type="Pfam" id="PF00651">
    <property type="entry name" value="BTB"/>
    <property type="match status" value="1"/>
</dbReference>
<evidence type="ECO:0000256" key="2">
    <source>
        <dbReference type="SAM" id="MobiDB-lite"/>
    </source>
</evidence>
<dbReference type="EMBL" id="MU006561">
    <property type="protein sequence ID" value="KAF2751796.1"/>
    <property type="molecule type" value="Genomic_DNA"/>
</dbReference>
<dbReference type="CDD" id="cd18186">
    <property type="entry name" value="BTB_POZ_ZBTB_KLHL-like"/>
    <property type="match status" value="1"/>
</dbReference>
<keyword evidence="1" id="KW-0175">Coiled coil</keyword>
<evidence type="ECO:0000313" key="5">
    <source>
        <dbReference type="Proteomes" id="UP000799440"/>
    </source>
</evidence>
<dbReference type="InterPro" id="IPR000210">
    <property type="entry name" value="BTB/POZ_dom"/>
</dbReference>
<proteinExistence type="predicted"/>
<dbReference type="OrthoDB" id="1022638at2759"/>
<evidence type="ECO:0000256" key="1">
    <source>
        <dbReference type="SAM" id="Coils"/>
    </source>
</evidence>
<dbReference type="Gene3D" id="3.30.710.10">
    <property type="entry name" value="Potassium Channel Kv1.1, Chain A"/>
    <property type="match status" value="1"/>
</dbReference>
<gene>
    <name evidence="4" type="ORF">M011DRAFT_454693</name>
</gene>